<dbReference type="KEGG" id="psua:FLK61_38980"/>
<dbReference type="Gene3D" id="3.40.50.620">
    <property type="entry name" value="HUPs"/>
    <property type="match status" value="1"/>
</dbReference>
<proteinExistence type="predicted"/>
<protein>
    <recommendedName>
        <fullName evidence="2">asparagine synthase (glutamine-hydrolyzing)</fullName>
        <ecNumber evidence="2">6.3.5.4</ecNumber>
    </recommendedName>
</protein>
<dbReference type="GO" id="GO:0004066">
    <property type="term" value="F:asparagine synthase (glutamine-hydrolyzing) activity"/>
    <property type="evidence" value="ECO:0007669"/>
    <property type="project" value="UniProtKB-EC"/>
</dbReference>
<dbReference type="Pfam" id="PF00733">
    <property type="entry name" value="Asn_synthase"/>
    <property type="match status" value="1"/>
</dbReference>
<dbReference type="Proteomes" id="UP000318138">
    <property type="component" value="Chromosome"/>
</dbReference>
<dbReference type="InterPro" id="IPR051786">
    <property type="entry name" value="ASN_synthetase/amidase"/>
</dbReference>
<organism evidence="6 7">
    <name type="scientific">Paenalkalicoccus suaedae</name>
    <dbReference type="NCBI Taxonomy" id="2592382"/>
    <lineage>
        <taxon>Bacteria</taxon>
        <taxon>Bacillati</taxon>
        <taxon>Bacillota</taxon>
        <taxon>Bacilli</taxon>
        <taxon>Bacillales</taxon>
        <taxon>Bacillaceae</taxon>
        <taxon>Paenalkalicoccus</taxon>
    </lineage>
</organism>
<accession>A0A859FIR5</accession>
<comment type="catalytic activity">
    <reaction evidence="4">
        <text>L-aspartate + L-glutamine + ATP + H2O = L-asparagine + L-glutamate + AMP + diphosphate + H(+)</text>
        <dbReference type="Rhea" id="RHEA:12228"/>
        <dbReference type="ChEBI" id="CHEBI:15377"/>
        <dbReference type="ChEBI" id="CHEBI:15378"/>
        <dbReference type="ChEBI" id="CHEBI:29985"/>
        <dbReference type="ChEBI" id="CHEBI:29991"/>
        <dbReference type="ChEBI" id="CHEBI:30616"/>
        <dbReference type="ChEBI" id="CHEBI:33019"/>
        <dbReference type="ChEBI" id="CHEBI:58048"/>
        <dbReference type="ChEBI" id="CHEBI:58359"/>
        <dbReference type="ChEBI" id="CHEBI:456215"/>
        <dbReference type="EC" id="6.3.5.4"/>
    </reaction>
</comment>
<name>A0A859FIR5_9BACI</name>
<keyword evidence="3" id="KW-0061">Asparagine biosynthesis</keyword>
<dbReference type="InterPro" id="IPR014729">
    <property type="entry name" value="Rossmann-like_a/b/a_fold"/>
</dbReference>
<dbReference type="AlphaFoldDB" id="A0A859FIR5"/>
<sequence>MDLSHSNLNSFLKLGYFLDYKNTDFKIDLSSVDTMKFSELNEEEILNMGTKLFFEALEKNFVTKKKHVVPISGGLDSRAILAGLLEFTNAENIYTYTFGTPGTLDYDIGRYIADKVGTNHTNYPLTDYKYEFGDLIDISNRVSQQTVLFHHPPVKDMDKKYNGMVIWSGFLNGFLTGGRITNKRSNTVNEAKEAFLLRNQYVKSTNLSNSSVEELVDLVDFEAYPNTNLDYEDILDVLNRQSKFISPHVLMKGFDYVTPYTDPEWISFMLGLSLDNRKDQYLFKKILFEINSGLFSKKTKSNFGLPLNAPKVFTIFKRIQNKVYQKLGSNPYINYLDFDEAIRNRQDINQIVKDSVGDLKSRKIIEIDPVSLFNKHMNRKAEHSDALLILTSLEIHLKAKGI</sequence>
<dbReference type="SUPFAM" id="SSF52402">
    <property type="entry name" value="Adenine nucleotide alpha hydrolases-like"/>
    <property type="match status" value="1"/>
</dbReference>
<keyword evidence="7" id="KW-1185">Reference proteome</keyword>
<evidence type="ECO:0000259" key="5">
    <source>
        <dbReference type="Pfam" id="PF00733"/>
    </source>
</evidence>
<dbReference type="InterPro" id="IPR001962">
    <property type="entry name" value="Asn_synthase"/>
</dbReference>
<dbReference type="PANTHER" id="PTHR43284:SF1">
    <property type="entry name" value="ASPARAGINE SYNTHETASE"/>
    <property type="match status" value="1"/>
</dbReference>
<dbReference type="GO" id="GO:0006529">
    <property type="term" value="P:asparagine biosynthetic process"/>
    <property type="evidence" value="ECO:0007669"/>
    <property type="project" value="UniProtKB-KW"/>
</dbReference>
<evidence type="ECO:0000256" key="2">
    <source>
        <dbReference type="ARBA" id="ARBA00012737"/>
    </source>
</evidence>
<keyword evidence="3" id="KW-0028">Amino-acid biosynthesis</keyword>
<evidence type="ECO:0000313" key="7">
    <source>
        <dbReference type="Proteomes" id="UP000318138"/>
    </source>
</evidence>
<evidence type="ECO:0000313" key="6">
    <source>
        <dbReference type="EMBL" id="QKS72602.1"/>
    </source>
</evidence>
<feature type="domain" description="Asparagine synthetase" evidence="5">
    <location>
        <begin position="52"/>
        <end position="127"/>
    </location>
</feature>
<evidence type="ECO:0000256" key="4">
    <source>
        <dbReference type="ARBA" id="ARBA00048741"/>
    </source>
</evidence>
<comment type="pathway">
    <text evidence="1">Amino-acid biosynthesis; L-asparagine biosynthesis; L-asparagine from L-aspartate (L-Gln route): step 1/1.</text>
</comment>
<dbReference type="PANTHER" id="PTHR43284">
    <property type="entry name" value="ASPARAGINE SYNTHETASE (GLUTAMINE-HYDROLYZING)"/>
    <property type="match status" value="1"/>
</dbReference>
<dbReference type="EC" id="6.3.5.4" evidence="2"/>
<gene>
    <name evidence="6" type="ORF">FLK61_38980</name>
</gene>
<reference evidence="7" key="1">
    <citation type="submission" date="2019-07" db="EMBL/GenBank/DDBJ databases">
        <title>Bacillus alkalisoli sp. nov. isolated from saline soil.</title>
        <authorList>
            <person name="Sun J.-Q."/>
            <person name="Xu L."/>
        </authorList>
    </citation>
    <scope>NUCLEOTIDE SEQUENCE [LARGE SCALE GENOMIC DNA]</scope>
    <source>
        <strain evidence="7">M4U3P1</strain>
    </source>
</reference>
<dbReference type="RefSeq" id="WP_176010574.1">
    <property type="nucleotide sequence ID" value="NZ_CP041372.2"/>
</dbReference>
<dbReference type="EMBL" id="CP041372">
    <property type="protein sequence ID" value="QKS72602.1"/>
    <property type="molecule type" value="Genomic_DNA"/>
</dbReference>
<evidence type="ECO:0000256" key="1">
    <source>
        <dbReference type="ARBA" id="ARBA00005187"/>
    </source>
</evidence>
<evidence type="ECO:0000256" key="3">
    <source>
        <dbReference type="ARBA" id="ARBA00022888"/>
    </source>
</evidence>